<evidence type="ECO:0000313" key="2">
    <source>
        <dbReference type="EMBL" id="MFC7203774.1"/>
    </source>
</evidence>
<gene>
    <name evidence="2" type="ORF">ACFQJC_09620</name>
</gene>
<dbReference type="EMBL" id="JBHTAA010000005">
    <property type="protein sequence ID" value="MFC7203774.1"/>
    <property type="molecule type" value="Genomic_DNA"/>
</dbReference>
<keyword evidence="2" id="KW-0489">Methyltransferase</keyword>
<dbReference type="InterPro" id="IPR041698">
    <property type="entry name" value="Methyltransf_25"/>
</dbReference>
<dbReference type="Gene3D" id="3.40.50.150">
    <property type="entry name" value="Vaccinia Virus protein VP39"/>
    <property type="match status" value="1"/>
</dbReference>
<accession>A0ABD5ZF37</accession>
<sequence>MPDDALGTAMLDRVRGCLRAPCIYRDGDDAADAHIVENYLVPPEEWPDAKWEFLDSLRTPMLDVGCGAGQHALAVQERGDVVAFDVSPNAVRAARERGVGDAMVADMFSLPFDTDARFETVLANGTQTGLAGSLDGIAELLDTLASLTTATGDLVVDSYDPTRLSPGTCFGYRDDPRDGLARRQFHVEYGDFRGPTLDFLLCSPERLESVAAAVGLDVCEVVFPNEESAYYRMRLRR</sequence>
<evidence type="ECO:0000313" key="3">
    <source>
        <dbReference type="Proteomes" id="UP001596481"/>
    </source>
</evidence>
<comment type="caution">
    <text evidence="2">The sequence shown here is derived from an EMBL/GenBank/DDBJ whole genome shotgun (WGS) entry which is preliminary data.</text>
</comment>
<dbReference type="Proteomes" id="UP001596481">
    <property type="component" value="Unassembled WGS sequence"/>
</dbReference>
<dbReference type="EC" id="2.1.1.222" evidence="2"/>
<organism evidence="2 3">
    <name type="scientific">Haloferax namakaokahaiae</name>
    <dbReference type="NCBI Taxonomy" id="1748331"/>
    <lineage>
        <taxon>Archaea</taxon>
        <taxon>Methanobacteriati</taxon>
        <taxon>Methanobacteriota</taxon>
        <taxon>Stenosarchaea group</taxon>
        <taxon>Halobacteria</taxon>
        <taxon>Halobacteriales</taxon>
        <taxon>Haloferacaceae</taxon>
        <taxon>Haloferax</taxon>
    </lineage>
</organism>
<dbReference type="CDD" id="cd02440">
    <property type="entry name" value="AdoMet_MTases"/>
    <property type="match status" value="1"/>
</dbReference>
<reference evidence="2 3" key="1">
    <citation type="journal article" date="2019" name="Int. J. Syst. Evol. Microbiol.">
        <title>The Global Catalogue of Microorganisms (GCM) 10K type strain sequencing project: providing services to taxonomists for standard genome sequencing and annotation.</title>
        <authorList>
            <consortium name="The Broad Institute Genomics Platform"/>
            <consortium name="The Broad Institute Genome Sequencing Center for Infectious Disease"/>
            <person name="Wu L."/>
            <person name="Ma J."/>
        </authorList>
    </citation>
    <scope>NUCLEOTIDE SEQUENCE [LARGE SCALE GENOMIC DNA]</scope>
    <source>
        <strain evidence="2 3">DSM 29988</strain>
    </source>
</reference>
<dbReference type="Pfam" id="PF13649">
    <property type="entry name" value="Methyltransf_25"/>
    <property type="match status" value="1"/>
</dbReference>
<proteinExistence type="predicted"/>
<dbReference type="RefSeq" id="WP_390223108.1">
    <property type="nucleotide sequence ID" value="NZ_JBHTAA010000005.1"/>
</dbReference>
<feature type="domain" description="Methyltransferase" evidence="1">
    <location>
        <begin position="62"/>
        <end position="126"/>
    </location>
</feature>
<dbReference type="GO" id="GO:0102208">
    <property type="term" value="F:2-polyprenyl-6-hydroxyphenol methylase activity"/>
    <property type="evidence" value="ECO:0007669"/>
    <property type="project" value="UniProtKB-EC"/>
</dbReference>
<dbReference type="SUPFAM" id="SSF53335">
    <property type="entry name" value="S-adenosyl-L-methionine-dependent methyltransferases"/>
    <property type="match status" value="1"/>
</dbReference>
<dbReference type="GO" id="GO:0061542">
    <property type="term" value="F:3-demethylubiquinol 3-O-methyltransferase activity"/>
    <property type="evidence" value="ECO:0007669"/>
    <property type="project" value="UniProtKB-EC"/>
</dbReference>
<dbReference type="EC" id="2.1.1.64" evidence="2"/>
<name>A0ABD5ZF37_9EURY</name>
<dbReference type="AlphaFoldDB" id="A0ABD5ZF37"/>
<evidence type="ECO:0000259" key="1">
    <source>
        <dbReference type="Pfam" id="PF13649"/>
    </source>
</evidence>
<dbReference type="InterPro" id="IPR029063">
    <property type="entry name" value="SAM-dependent_MTases_sf"/>
</dbReference>
<keyword evidence="3" id="KW-1185">Reference proteome</keyword>
<keyword evidence="2" id="KW-0808">Transferase</keyword>
<protein>
    <submittedName>
        <fullName evidence="2">Class I SAM-dependent methyltransferase</fullName>
        <ecNumber evidence="2">2.1.1.222</ecNumber>
        <ecNumber evidence="2">2.1.1.64</ecNumber>
    </submittedName>
</protein>
<dbReference type="GO" id="GO:0032259">
    <property type="term" value="P:methylation"/>
    <property type="evidence" value="ECO:0007669"/>
    <property type="project" value="UniProtKB-KW"/>
</dbReference>